<organism evidence="2 3">
    <name type="scientific">Capillibacterium thermochitinicola</name>
    <dbReference type="NCBI Taxonomy" id="2699427"/>
    <lineage>
        <taxon>Bacteria</taxon>
        <taxon>Bacillati</taxon>
        <taxon>Bacillota</taxon>
        <taxon>Capillibacterium</taxon>
    </lineage>
</organism>
<sequence length="324" mass="35187">MWKKTLFTACLILALVVASPLPTVNKAAETSINVMVLSGTTGLSLVKLLEEQPAIVPGVTFNYTVIKSPDQMSAKIIAGEADIAAVPTNLAAILYNRGIPVQLAAITNWGVMYVVGHDPTIVSWADLKGKEIGVTGKGSTPDLLFRYFLEANGIDPERDVRIQYYASPAELTQLVIADKVRLATLPEPWVTEALARNTALSVLLDYQKEWARLEKRDVSYPQSALVVRSLLVKEKAAVVRAFLNAAADSSAWVVNNPGAAGSLAEKHLFISAAAATEAIPRCNLRFDEAHQVQAEIEYFLAKLHSFQPQSIGGKLPDEGFYLQK</sequence>
<accession>A0A8J6I017</accession>
<proteinExistence type="predicted"/>
<dbReference type="PANTHER" id="PTHR30024:SF46">
    <property type="entry name" value="ABC TRANSPORTER, SUBSTRATE-BINDING LIPOPROTEIN"/>
    <property type="match status" value="1"/>
</dbReference>
<gene>
    <name evidence="2" type="ORF">G5B42_06005</name>
</gene>
<dbReference type="PIRSF" id="PIRSF027386">
    <property type="entry name" value="UCP027386_ABC_sbc_TM0202"/>
    <property type="match status" value="1"/>
</dbReference>
<evidence type="ECO:0000313" key="3">
    <source>
        <dbReference type="Proteomes" id="UP000657177"/>
    </source>
</evidence>
<keyword evidence="3" id="KW-1185">Reference proteome</keyword>
<dbReference type="EMBL" id="JAAKDE010000012">
    <property type="protein sequence ID" value="MBA2133095.1"/>
    <property type="molecule type" value="Genomic_DNA"/>
</dbReference>
<dbReference type="InterPro" id="IPR027024">
    <property type="entry name" value="UCP027386_ABC_sbc_TM0202"/>
</dbReference>
<evidence type="ECO:0000256" key="1">
    <source>
        <dbReference type="SAM" id="SignalP"/>
    </source>
</evidence>
<dbReference type="AlphaFoldDB" id="A0A8J6I017"/>
<comment type="caution">
    <text evidence="2">The sequence shown here is derived from an EMBL/GenBank/DDBJ whole genome shotgun (WGS) entry which is preliminary data.</text>
</comment>
<feature type="signal peptide" evidence="1">
    <location>
        <begin position="1"/>
        <end position="27"/>
    </location>
</feature>
<reference evidence="2" key="1">
    <citation type="submission" date="2020-06" db="EMBL/GenBank/DDBJ databases">
        <title>Novel chitinolytic bacterium.</title>
        <authorList>
            <person name="Ungkulpasvich U."/>
            <person name="Kosugi A."/>
            <person name="Uke A."/>
        </authorList>
    </citation>
    <scope>NUCLEOTIDE SEQUENCE</scope>
    <source>
        <strain evidence="2">UUS1-1</strain>
    </source>
</reference>
<dbReference type="Gene3D" id="3.40.190.10">
    <property type="entry name" value="Periplasmic binding protein-like II"/>
    <property type="match status" value="2"/>
</dbReference>
<dbReference type="Pfam" id="PF13379">
    <property type="entry name" value="NMT1_2"/>
    <property type="match status" value="1"/>
</dbReference>
<keyword evidence="1" id="KW-0732">Signal</keyword>
<dbReference type="SUPFAM" id="SSF53850">
    <property type="entry name" value="Periplasmic binding protein-like II"/>
    <property type="match status" value="1"/>
</dbReference>
<dbReference type="RefSeq" id="WP_181339552.1">
    <property type="nucleotide sequence ID" value="NZ_JAAKDE010000012.1"/>
</dbReference>
<name>A0A8J6I017_9FIRM</name>
<dbReference type="PANTHER" id="PTHR30024">
    <property type="entry name" value="ALIPHATIC SULFONATES-BINDING PROTEIN-RELATED"/>
    <property type="match status" value="1"/>
</dbReference>
<dbReference type="Proteomes" id="UP000657177">
    <property type="component" value="Unassembled WGS sequence"/>
</dbReference>
<protein>
    <submittedName>
        <fullName evidence="2">ABC transporter substrate-binding protein</fullName>
    </submittedName>
</protein>
<evidence type="ECO:0000313" key="2">
    <source>
        <dbReference type="EMBL" id="MBA2133095.1"/>
    </source>
</evidence>
<feature type="chain" id="PRO_5035267502" evidence="1">
    <location>
        <begin position="28"/>
        <end position="324"/>
    </location>
</feature>